<accession>A0A928Z6C6</accession>
<dbReference type="RefSeq" id="WP_264326929.1">
    <property type="nucleotide sequence ID" value="NZ_JADEXQ010000088.1"/>
</dbReference>
<protein>
    <submittedName>
        <fullName evidence="4">Thioredoxin fold domain-containing protein</fullName>
    </submittedName>
</protein>
<sequence>MTANLPDSPQPDANRLRNLLIAIVAIVLAVVFALGLKTQTSSASLPAMAKASVPLDVALRNDKPTLMEFYADWCTSCQRMAPEMAELKETYGDRVNFVMLNVDNEKWLPEIVAYRVDGIPHFSYLQANNEPVAQAIGEQPEKVLEENLIALVDGQTLPIAMAQGETSAYTPPNATKTVQKSTPDDPRAHGSQVKG</sequence>
<feature type="compositionally biased region" description="Polar residues" evidence="1">
    <location>
        <begin position="164"/>
        <end position="181"/>
    </location>
</feature>
<dbReference type="PROSITE" id="PS51352">
    <property type="entry name" value="THIOREDOXIN_2"/>
    <property type="match status" value="1"/>
</dbReference>
<name>A0A928Z6C6_9CYAN</name>
<dbReference type="PANTHER" id="PTHR47353">
    <property type="entry name" value="THIOREDOXIN-LIKE PROTEIN HCF164, CHLOROPLASTIC"/>
    <property type="match status" value="1"/>
</dbReference>
<keyword evidence="2" id="KW-0472">Membrane</keyword>
<dbReference type="PANTHER" id="PTHR47353:SF1">
    <property type="entry name" value="THIOREDOXIN-LIKE PROTEIN HCF164, CHLOROPLASTIC"/>
    <property type="match status" value="1"/>
</dbReference>
<proteinExistence type="predicted"/>
<dbReference type="GO" id="GO:0016671">
    <property type="term" value="F:oxidoreductase activity, acting on a sulfur group of donors, disulfide as acceptor"/>
    <property type="evidence" value="ECO:0007669"/>
    <property type="project" value="TreeGrafter"/>
</dbReference>
<feature type="transmembrane region" description="Helical" evidence="2">
    <location>
        <begin position="16"/>
        <end position="36"/>
    </location>
</feature>
<dbReference type="Pfam" id="PF00085">
    <property type="entry name" value="Thioredoxin"/>
    <property type="match status" value="1"/>
</dbReference>
<dbReference type="InterPro" id="IPR036249">
    <property type="entry name" value="Thioredoxin-like_sf"/>
</dbReference>
<dbReference type="EMBL" id="JADEXQ010000088">
    <property type="protein sequence ID" value="MBE9032105.1"/>
    <property type="molecule type" value="Genomic_DNA"/>
</dbReference>
<keyword evidence="2" id="KW-0812">Transmembrane</keyword>
<evidence type="ECO:0000259" key="3">
    <source>
        <dbReference type="PROSITE" id="PS51352"/>
    </source>
</evidence>
<dbReference type="InterPro" id="IPR044241">
    <property type="entry name" value="TxlA/HCF164"/>
</dbReference>
<organism evidence="4 5">
    <name type="scientific">Romeriopsis navalis LEGE 11480</name>
    <dbReference type="NCBI Taxonomy" id="2777977"/>
    <lineage>
        <taxon>Bacteria</taxon>
        <taxon>Bacillati</taxon>
        <taxon>Cyanobacteriota</taxon>
        <taxon>Cyanophyceae</taxon>
        <taxon>Leptolyngbyales</taxon>
        <taxon>Leptolyngbyaceae</taxon>
        <taxon>Romeriopsis</taxon>
        <taxon>Romeriopsis navalis</taxon>
    </lineage>
</organism>
<dbReference type="PROSITE" id="PS00194">
    <property type="entry name" value="THIOREDOXIN_1"/>
    <property type="match status" value="1"/>
</dbReference>
<comment type="caution">
    <text evidence="4">The sequence shown here is derived from an EMBL/GenBank/DDBJ whole genome shotgun (WGS) entry which is preliminary data.</text>
</comment>
<evidence type="ECO:0000256" key="2">
    <source>
        <dbReference type="SAM" id="Phobius"/>
    </source>
</evidence>
<dbReference type="InterPro" id="IPR017937">
    <property type="entry name" value="Thioredoxin_CS"/>
</dbReference>
<dbReference type="InterPro" id="IPR013766">
    <property type="entry name" value="Thioredoxin_domain"/>
</dbReference>
<gene>
    <name evidence="4" type="ORF">IQ266_20410</name>
</gene>
<feature type="domain" description="Thioredoxin" evidence="3">
    <location>
        <begin position="34"/>
        <end position="153"/>
    </location>
</feature>
<dbReference type="Gene3D" id="3.40.30.10">
    <property type="entry name" value="Glutaredoxin"/>
    <property type="match status" value="1"/>
</dbReference>
<keyword evidence="5" id="KW-1185">Reference proteome</keyword>
<feature type="region of interest" description="Disordered" evidence="1">
    <location>
        <begin position="164"/>
        <end position="195"/>
    </location>
</feature>
<dbReference type="FunFam" id="3.40.30.10:FF:000423">
    <property type="entry name" value="Thiol:disulfide interchange protein"/>
    <property type="match status" value="1"/>
</dbReference>
<dbReference type="AlphaFoldDB" id="A0A928Z6C6"/>
<reference evidence="4" key="1">
    <citation type="submission" date="2020-10" db="EMBL/GenBank/DDBJ databases">
        <authorList>
            <person name="Castelo-Branco R."/>
            <person name="Eusebio N."/>
            <person name="Adriana R."/>
            <person name="Vieira A."/>
            <person name="Brugerolle De Fraissinette N."/>
            <person name="Rezende De Castro R."/>
            <person name="Schneider M.P."/>
            <person name="Vasconcelos V."/>
            <person name="Leao P.N."/>
        </authorList>
    </citation>
    <scope>NUCLEOTIDE SEQUENCE</scope>
    <source>
        <strain evidence="4">LEGE 11480</strain>
    </source>
</reference>
<dbReference type="SUPFAM" id="SSF52833">
    <property type="entry name" value="Thioredoxin-like"/>
    <property type="match status" value="1"/>
</dbReference>
<evidence type="ECO:0000313" key="5">
    <source>
        <dbReference type="Proteomes" id="UP000625316"/>
    </source>
</evidence>
<dbReference type="Proteomes" id="UP000625316">
    <property type="component" value="Unassembled WGS sequence"/>
</dbReference>
<evidence type="ECO:0000313" key="4">
    <source>
        <dbReference type="EMBL" id="MBE9032105.1"/>
    </source>
</evidence>
<keyword evidence="2" id="KW-1133">Transmembrane helix</keyword>
<dbReference type="CDD" id="cd02950">
    <property type="entry name" value="TxlA"/>
    <property type="match status" value="1"/>
</dbReference>
<evidence type="ECO:0000256" key="1">
    <source>
        <dbReference type="SAM" id="MobiDB-lite"/>
    </source>
</evidence>